<evidence type="ECO:0000313" key="3">
    <source>
        <dbReference type="EMBL" id="CAL4124739.1"/>
    </source>
</evidence>
<keyword evidence="2" id="KW-1133">Transmembrane helix</keyword>
<keyword evidence="2" id="KW-0472">Membrane</keyword>
<keyword evidence="4" id="KW-1185">Reference proteome</keyword>
<feature type="region of interest" description="Disordered" evidence="1">
    <location>
        <begin position="482"/>
        <end position="520"/>
    </location>
</feature>
<feature type="compositionally biased region" description="Basic and acidic residues" evidence="1">
    <location>
        <begin position="97"/>
        <end position="107"/>
    </location>
</feature>
<dbReference type="Proteomes" id="UP001497623">
    <property type="component" value="Unassembled WGS sequence"/>
</dbReference>
<gene>
    <name evidence="3" type="ORF">MNOR_LOCUS24742</name>
</gene>
<feature type="region of interest" description="Disordered" evidence="1">
    <location>
        <begin position="157"/>
        <end position="215"/>
    </location>
</feature>
<feature type="transmembrane region" description="Helical" evidence="2">
    <location>
        <begin position="318"/>
        <end position="337"/>
    </location>
</feature>
<accession>A0AAV2RHF8</accession>
<comment type="caution">
    <text evidence="3">The sequence shown here is derived from an EMBL/GenBank/DDBJ whole genome shotgun (WGS) entry which is preliminary data.</text>
</comment>
<feature type="compositionally biased region" description="Pro residues" evidence="1">
    <location>
        <begin position="482"/>
        <end position="491"/>
    </location>
</feature>
<dbReference type="EMBL" id="CAXKWB010022947">
    <property type="protein sequence ID" value="CAL4124739.1"/>
    <property type="molecule type" value="Genomic_DNA"/>
</dbReference>
<feature type="transmembrane region" description="Helical" evidence="2">
    <location>
        <begin position="455"/>
        <end position="474"/>
    </location>
</feature>
<feature type="compositionally biased region" description="Basic and acidic residues" evidence="1">
    <location>
        <begin position="180"/>
        <end position="189"/>
    </location>
</feature>
<name>A0AAV2RHF8_MEGNR</name>
<evidence type="ECO:0000313" key="4">
    <source>
        <dbReference type="Proteomes" id="UP001497623"/>
    </source>
</evidence>
<evidence type="ECO:0000256" key="2">
    <source>
        <dbReference type="SAM" id="Phobius"/>
    </source>
</evidence>
<organism evidence="3 4">
    <name type="scientific">Meganyctiphanes norvegica</name>
    <name type="common">Northern krill</name>
    <name type="synonym">Thysanopoda norvegica</name>
    <dbReference type="NCBI Taxonomy" id="48144"/>
    <lineage>
        <taxon>Eukaryota</taxon>
        <taxon>Metazoa</taxon>
        <taxon>Ecdysozoa</taxon>
        <taxon>Arthropoda</taxon>
        <taxon>Crustacea</taxon>
        <taxon>Multicrustacea</taxon>
        <taxon>Malacostraca</taxon>
        <taxon>Eumalacostraca</taxon>
        <taxon>Eucarida</taxon>
        <taxon>Euphausiacea</taxon>
        <taxon>Euphausiidae</taxon>
        <taxon>Meganyctiphanes</taxon>
    </lineage>
</organism>
<proteinExistence type="predicted"/>
<keyword evidence="2" id="KW-0812">Transmembrane</keyword>
<feature type="transmembrane region" description="Helical" evidence="2">
    <location>
        <begin position="408"/>
        <end position="427"/>
    </location>
</feature>
<protein>
    <submittedName>
        <fullName evidence="3">Uncharacterized protein</fullName>
    </submittedName>
</protein>
<feature type="region of interest" description="Disordered" evidence="1">
    <location>
        <begin position="90"/>
        <end position="115"/>
    </location>
</feature>
<evidence type="ECO:0000256" key="1">
    <source>
        <dbReference type="SAM" id="MobiDB-lite"/>
    </source>
</evidence>
<reference evidence="3 4" key="1">
    <citation type="submission" date="2024-05" db="EMBL/GenBank/DDBJ databases">
        <authorList>
            <person name="Wallberg A."/>
        </authorList>
    </citation>
    <scope>NUCLEOTIDE SEQUENCE [LARGE SCALE GENOMIC DNA]</scope>
</reference>
<feature type="non-terminal residue" evidence="3">
    <location>
        <position position="1"/>
    </location>
</feature>
<dbReference type="AlphaFoldDB" id="A0AAV2RHF8"/>
<sequence length="549" mass="61346">SPIRGSNGGGPRFGLDTVTPRLAHNLGSQDKMENRIEDAEGIETAMSAKNNLSDLPNIDDCNKDNISSSQNIPTNSLVTINSEFPAESTISYQGQDSTKRNLHEQNSHDSLYTENIKPESISSDLISKRNFPADLDPVPKGLNKRCDSMDSLLSVESLNDPQQDTESESHSDANQLINGREGKLHDLPVVKRSKRQKTKSPKDSNGKQLVKKKTGTKTQIKSKFATGSVEYIQQNLGGQIFSGWIEERKWIDSIGGYRDVVQVDEWEIEINRHIKAITTSIPGVTEGTKWINVTGPSEKEPCCCLWVLMPAPPTPGHYWFQVANITVEPLFGLRIFLRMIRNIHAHDGETKEARQRRRELLTKNTPEAVVEGFGQQVELWVDKIRSTDLKAVLATVGKTLTFHNIKETIRFTIVLLVTIVVGLVHFGKEAWFFSVRFMHEAGVFMRNVTPFFQSLLRFVEKLIGGFYVLVAMVYRDIRHGPPPSSFPPNRPPAAYLSGPGGPPQLALPPGTQPQYMSANMGQQQSVPRYVPADNWVYKRQNTADATETS</sequence>